<name>A0A167PC12_PHYB8</name>
<dbReference type="GeneID" id="28995934"/>
<evidence type="ECO:0000313" key="1">
    <source>
        <dbReference type="EMBL" id="OAD77634.1"/>
    </source>
</evidence>
<reference evidence="2" key="1">
    <citation type="submission" date="2015-06" db="EMBL/GenBank/DDBJ databases">
        <title>Expansion of signal transduction pathways in fungi by whole-genome duplication.</title>
        <authorList>
            <consortium name="DOE Joint Genome Institute"/>
            <person name="Corrochano L.M."/>
            <person name="Kuo A."/>
            <person name="Marcet-Houben M."/>
            <person name="Polaino S."/>
            <person name="Salamov A."/>
            <person name="Villalobos J.M."/>
            <person name="Alvarez M.I."/>
            <person name="Avalos J."/>
            <person name="Benito E.P."/>
            <person name="Benoit I."/>
            <person name="Burger G."/>
            <person name="Camino L.P."/>
            <person name="Canovas D."/>
            <person name="Cerda-Olmedo E."/>
            <person name="Cheng J.-F."/>
            <person name="Dominguez A."/>
            <person name="Elias M."/>
            <person name="Eslava A.P."/>
            <person name="Glaser F."/>
            <person name="Grimwood J."/>
            <person name="Gutierrez G."/>
            <person name="Heitman J."/>
            <person name="Henrissat B."/>
            <person name="Iturriaga E.A."/>
            <person name="Lang B.F."/>
            <person name="Lavin J.L."/>
            <person name="Lee S."/>
            <person name="Li W."/>
            <person name="Lindquist E."/>
            <person name="Lopez-Garcia S."/>
            <person name="Luque E.M."/>
            <person name="Marcos A.T."/>
            <person name="Martin J."/>
            <person name="McCluskey K."/>
            <person name="Medina H.R."/>
            <person name="Miralles-Duran A."/>
            <person name="Miyazaki A."/>
            <person name="Munoz-Torres E."/>
            <person name="Oguiza J.A."/>
            <person name="Ohm R."/>
            <person name="Olmedo M."/>
            <person name="Orejas M."/>
            <person name="Ortiz-Castellanos L."/>
            <person name="Pisabarro A.G."/>
            <person name="Rodriguez-Romero J."/>
            <person name="Ruiz-Herrera J."/>
            <person name="Ruiz-Vazquez R."/>
            <person name="Sanz C."/>
            <person name="Schackwitz W."/>
            <person name="Schmutz J."/>
            <person name="Shahriari M."/>
            <person name="Shelest E."/>
            <person name="Silva-Franco F."/>
            <person name="Soanes D."/>
            <person name="Syed K."/>
            <person name="Tagua V.G."/>
            <person name="Talbot N.J."/>
            <person name="Thon M."/>
            <person name="De vries R.P."/>
            <person name="Wiebenga A."/>
            <person name="Yadav J.S."/>
            <person name="Braun E.L."/>
            <person name="Baker S."/>
            <person name="Garre V."/>
            <person name="Horwitz B."/>
            <person name="Torres-Martinez S."/>
            <person name="Idnurm A."/>
            <person name="Herrera-Estrella A."/>
            <person name="Gabaldon T."/>
            <person name="Grigoriev I.V."/>
        </authorList>
    </citation>
    <scope>NUCLEOTIDE SEQUENCE [LARGE SCALE GENOMIC DNA]</scope>
    <source>
        <strain evidence="2">NRRL 1555(-)</strain>
    </source>
</reference>
<keyword evidence="2" id="KW-1185">Reference proteome</keyword>
<dbReference type="EMBL" id="KV440974">
    <property type="protein sequence ID" value="OAD77634.1"/>
    <property type="molecule type" value="Genomic_DNA"/>
</dbReference>
<gene>
    <name evidence="1" type="ORF">PHYBLDRAFT_164535</name>
</gene>
<sequence>MPKFKSSLIETIKIFAMTCSCTRRDHFTSLEGESSLGPDTKFYKTIDGIRLDCLLIEVKCPNSTSDDDLFKLSIEMQYTLNRLVEHGVDNPDVYGVLVYSLKETNQRKNDE</sequence>
<dbReference type="OrthoDB" id="2429120at2759"/>
<dbReference type="AlphaFoldDB" id="A0A167PC12"/>
<proteinExistence type="predicted"/>
<dbReference type="RefSeq" id="XP_018295674.1">
    <property type="nucleotide sequence ID" value="XM_018435028.1"/>
</dbReference>
<evidence type="ECO:0000313" key="2">
    <source>
        <dbReference type="Proteomes" id="UP000077315"/>
    </source>
</evidence>
<organism evidence="1 2">
    <name type="scientific">Phycomyces blakesleeanus (strain ATCC 8743b / DSM 1359 / FGSC 10004 / NBRC 33097 / NRRL 1555)</name>
    <dbReference type="NCBI Taxonomy" id="763407"/>
    <lineage>
        <taxon>Eukaryota</taxon>
        <taxon>Fungi</taxon>
        <taxon>Fungi incertae sedis</taxon>
        <taxon>Mucoromycota</taxon>
        <taxon>Mucoromycotina</taxon>
        <taxon>Mucoromycetes</taxon>
        <taxon>Mucorales</taxon>
        <taxon>Phycomycetaceae</taxon>
        <taxon>Phycomyces</taxon>
    </lineage>
</organism>
<dbReference type="Proteomes" id="UP000077315">
    <property type="component" value="Unassembled WGS sequence"/>
</dbReference>
<protein>
    <submittedName>
        <fullName evidence="1">Uncharacterized protein</fullName>
    </submittedName>
</protein>
<accession>A0A167PC12</accession>
<dbReference type="InParanoid" id="A0A167PC12"/>
<dbReference type="VEuPathDB" id="FungiDB:PHYBLDRAFT_164535"/>